<protein>
    <submittedName>
        <fullName evidence="2">Uncharacterized protein</fullName>
    </submittedName>
</protein>
<keyword evidence="1" id="KW-1185">Reference proteome</keyword>
<reference evidence="2" key="1">
    <citation type="submission" date="2016-11" db="UniProtKB">
        <authorList>
            <consortium name="WormBaseParasite"/>
        </authorList>
    </citation>
    <scope>IDENTIFICATION</scope>
</reference>
<proteinExistence type="predicted"/>
<accession>A0A1I7XUF9</accession>
<evidence type="ECO:0000313" key="2">
    <source>
        <dbReference type="WBParaSite" id="Hba_21123"/>
    </source>
</evidence>
<name>A0A1I7XUF9_HETBA</name>
<sequence>MNYSMEHYLEWEENEFLRSLRIELVPETKDGDFRSIVNSSEMKLINQRLLPAVAPANQCRRRNQTLENYDVDSQLREKVHAYTSFEDYLINM</sequence>
<evidence type="ECO:0000313" key="1">
    <source>
        <dbReference type="Proteomes" id="UP000095283"/>
    </source>
</evidence>
<dbReference type="WBParaSite" id="Hba_21123">
    <property type="protein sequence ID" value="Hba_21123"/>
    <property type="gene ID" value="Hba_21123"/>
</dbReference>
<dbReference type="AlphaFoldDB" id="A0A1I7XUF9"/>
<organism evidence="1 2">
    <name type="scientific">Heterorhabditis bacteriophora</name>
    <name type="common">Entomopathogenic nematode worm</name>
    <dbReference type="NCBI Taxonomy" id="37862"/>
    <lineage>
        <taxon>Eukaryota</taxon>
        <taxon>Metazoa</taxon>
        <taxon>Ecdysozoa</taxon>
        <taxon>Nematoda</taxon>
        <taxon>Chromadorea</taxon>
        <taxon>Rhabditida</taxon>
        <taxon>Rhabditina</taxon>
        <taxon>Rhabditomorpha</taxon>
        <taxon>Strongyloidea</taxon>
        <taxon>Heterorhabditidae</taxon>
        <taxon>Heterorhabditis</taxon>
    </lineage>
</organism>
<dbReference type="Proteomes" id="UP000095283">
    <property type="component" value="Unplaced"/>
</dbReference>